<keyword evidence="2" id="KW-1185">Reference proteome</keyword>
<proteinExistence type="predicted"/>
<dbReference type="EMBL" id="BAABRU010000009">
    <property type="protein sequence ID" value="GAA5528931.1"/>
    <property type="molecule type" value="Genomic_DNA"/>
</dbReference>
<reference evidence="1 2" key="1">
    <citation type="submission" date="2024-02" db="EMBL/GenBank/DDBJ databases">
        <title>Herpetosiphon gulosus NBRC 112829.</title>
        <authorList>
            <person name="Ichikawa N."/>
            <person name="Katano-Makiyama Y."/>
            <person name="Hidaka K."/>
        </authorList>
    </citation>
    <scope>NUCLEOTIDE SEQUENCE [LARGE SCALE GENOMIC DNA]</scope>
    <source>
        <strain evidence="1 2">NBRC 112829</strain>
    </source>
</reference>
<name>A0ABP9X0H5_9CHLR</name>
<accession>A0ABP9X0H5</accession>
<dbReference type="Proteomes" id="UP001428290">
    <property type="component" value="Unassembled WGS sequence"/>
</dbReference>
<evidence type="ECO:0000313" key="2">
    <source>
        <dbReference type="Proteomes" id="UP001428290"/>
    </source>
</evidence>
<sequence>MLLTEEQVADLIYTPEKVLDQPPITQLMLACGGIQQWYELLKTISLKEAEQRLLLVILAQPGASVDDYLQQLHIHKATFHRHQRKLIASLTHALNHHPLFQTTSSGFEQLQRAARLPASVAVDRSLPAYQRMLQLLGQGVRLINVVGDDWALQQQLVLAVAHEVQATFQDGCLWIDLTNRLEQALVMRLLDYGQFKPALSAAELSQLFQGRHGLLILLGYQAHPDDALWLRRLLEIAPKLIILCTSSQRLKLYGEFLVPISSLPPR</sequence>
<organism evidence="1 2">
    <name type="scientific">Herpetosiphon gulosus</name>
    <dbReference type="NCBI Taxonomy" id="1973496"/>
    <lineage>
        <taxon>Bacteria</taxon>
        <taxon>Bacillati</taxon>
        <taxon>Chloroflexota</taxon>
        <taxon>Chloroflexia</taxon>
        <taxon>Herpetosiphonales</taxon>
        <taxon>Herpetosiphonaceae</taxon>
        <taxon>Herpetosiphon</taxon>
    </lineage>
</organism>
<evidence type="ECO:0000313" key="1">
    <source>
        <dbReference type="EMBL" id="GAA5528931.1"/>
    </source>
</evidence>
<comment type="caution">
    <text evidence="1">The sequence shown here is derived from an EMBL/GenBank/DDBJ whole genome shotgun (WGS) entry which is preliminary data.</text>
</comment>
<dbReference type="RefSeq" id="WP_345722550.1">
    <property type="nucleotide sequence ID" value="NZ_BAABRU010000009.1"/>
</dbReference>
<protein>
    <submittedName>
        <fullName evidence="1">Uncharacterized protein</fullName>
    </submittedName>
</protein>
<gene>
    <name evidence="1" type="ORF">Hgul01_02734</name>
</gene>